<evidence type="ECO:0000313" key="13">
    <source>
        <dbReference type="EMBL" id="KAG7664818.1"/>
    </source>
</evidence>
<dbReference type="GO" id="GO:0000978">
    <property type="term" value="F:RNA polymerase II cis-regulatory region sequence-specific DNA binding"/>
    <property type="evidence" value="ECO:0007669"/>
    <property type="project" value="TreeGrafter"/>
</dbReference>
<dbReference type="InterPro" id="IPR005600">
    <property type="entry name" value="Gal4_dimer_dom"/>
</dbReference>
<evidence type="ECO:0000256" key="3">
    <source>
        <dbReference type="ARBA" id="ARBA00022833"/>
    </source>
</evidence>
<keyword evidence="2" id="KW-0479">Metal-binding</keyword>
<dbReference type="PROSITE" id="PS00463">
    <property type="entry name" value="ZN2_CY6_FUNGAL_1"/>
    <property type="match status" value="1"/>
</dbReference>
<protein>
    <submittedName>
        <fullName evidence="13">GAL4</fullName>
    </submittedName>
</protein>
<dbReference type="SMART" id="SM00066">
    <property type="entry name" value="GAL4"/>
    <property type="match status" value="1"/>
</dbReference>
<dbReference type="EMBL" id="JAGSYN010000063">
    <property type="protein sequence ID" value="KAG7664818.1"/>
    <property type="molecule type" value="Genomic_DNA"/>
</dbReference>
<keyword evidence="14" id="KW-1185">Reference proteome</keyword>
<feature type="compositionally biased region" description="Polar residues" evidence="11">
    <location>
        <begin position="406"/>
        <end position="418"/>
    </location>
</feature>
<dbReference type="PROSITE" id="PS50048">
    <property type="entry name" value="ZN2_CY6_FUNGAL_2"/>
    <property type="match status" value="1"/>
</dbReference>
<reference evidence="13 14" key="1">
    <citation type="journal article" date="2021" name="DNA Res.">
        <title>Genome analysis of Candida subhashii reveals its hybrid nature and dual mitochondrial genome conformations.</title>
        <authorList>
            <person name="Mixao V."/>
            <person name="Hegedusova E."/>
            <person name="Saus E."/>
            <person name="Pryszcz L.P."/>
            <person name="Cillingova A."/>
            <person name="Nosek J."/>
            <person name="Gabaldon T."/>
        </authorList>
    </citation>
    <scope>NUCLEOTIDE SEQUENCE [LARGE SCALE GENOMIC DNA]</scope>
    <source>
        <strain evidence="13 14">CBS 10753</strain>
    </source>
</reference>
<keyword evidence="4" id="KW-0805">Transcription regulation</keyword>
<name>A0A8J5UJS2_9ASCO</name>
<dbReference type="Proteomes" id="UP000694255">
    <property type="component" value="Unassembled WGS sequence"/>
</dbReference>
<keyword evidence="8" id="KW-0804">Transcription</keyword>
<keyword evidence="5" id="KW-0238">DNA-binding</keyword>
<dbReference type="PANTHER" id="PTHR47424">
    <property type="entry name" value="REGULATORY PROTEIN GAL4"/>
    <property type="match status" value="1"/>
</dbReference>
<dbReference type="Pfam" id="PF00172">
    <property type="entry name" value="Zn_clus"/>
    <property type="match status" value="1"/>
</dbReference>
<dbReference type="CDD" id="cd00067">
    <property type="entry name" value="GAL4"/>
    <property type="match status" value="1"/>
</dbReference>
<dbReference type="AlphaFoldDB" id="A0A8J5UJS2"/>
<evidence type="ECO:0000256" key="2">
    <source>
        <dbReference type="ARBA" id="ARBA00022723"/>
    </source>
</evidence>
<dbReference type="OrthoDB" id="3364175at2759"/>
<sequence>MTNLDNCTNTTTITTTTTTTNMNHDNNTNNCSNHENCNSSSIDTTPKPTPTNNNSRTPNIEQACDSCRKRKLKCSKEFPRCSKCIQHNWICSYSPRTVRSPLTRAHLTEVESRVKKLEEMIYFMLPHVNDIDELLENYLGLLGPVREKLMTEMMGGLGVGMGNNHHSVASPLPTPVNLSPKLVANDGTNEMTKKEMEQVYSELELTSSTEPVSIVTSPEYGPQNSYNRNQVTYPLRQSKSNPTSTPTTTMFDNGPNMDRIRIKQEIIDDFILNNIPTSNSFTFAPPQQQQQMQDTSTTPQQLHNDFVTPNIFRNQSVNTTTTSGDNSSITSPSSILSLNSFESGNTSIGYKEEVDSSSAEYFDIAQEEPKLKKYKSANNNSQPIMVMFQQHHQQQQMQQQQQQQQANHVGSNTGSGLSRDNLGIYGPTGDVGFDLLFNDVMDDSAILNV</sequence>
<evidence type="ECO:0000259" key="12">
    <source>
        <dbReference type="PROSITE" id="PS50048"/>
    </source>
</evidence>
<gene>
    <name evidence="13" type="ORF">J8A68_001635</name>
</gene>
<evidence type="ECO:0000256" key="11">
    <source>
        <dbReference type="SAM" id="MobiDB-lite"/>
    </source>
</evidence>
<evidence type="ECO:0000256" key="1">
    <source>
        <dbReference type="ARBA" id="ARBA00004123"/>
    </source>
</evidence>
<feature type="region of interest" description="Disordered" evidence="11">
    <location>
        <begin position="235"/>
        <end position="255"/>
    </location>
</feature>
<dbReference type="InterPro" id="IPR051127">
    <property type="entry name" value="Fungal_SecMet_Regulators"/>
</dbReference>
<comment type="subcellular location">
    <subcellularLocation>
        <location evidence="1">Nucleus</location>
    </subcellularLocation>
</comment>
<evidence type="ECO:0000256" key="7">
    <source>
        <dbReference type="ARBA" id="ARBA00023159"/>
    </source>
</evidence>
<keyword evidence="3" id="KW-0862">Zinc</keyword>
<dbReference type="GO" id="GO:0005634">
    <property type="term" value="C:nucleus"/>
    <property type="evidence" value="ECO:0007669"/>
    <property type="project" value="UniProtKB-SubCell"/>
</dbReference>
<organism evidence="13 14">
    <name type="scientific">[Candida] subhashii</name>
    <dbReference type="NCBI Taxonomy" id="561895"/>
    <lineage>
        <taxon>Eukaryota</taxon>
        <taxon>Fungi</taxon>
        <taxon>Dikarya</taxon>
        <taxon>Ascomycota</taxon>
        <taxon>Saccharomycotina</taxon>
        <taxon>Pichiomycetes</taxon>
        <taxon>Debaryomycetaceae</taxon>
        <taxon>Spathaspora</taxon>
    </lineage>
</organism>
<evidence type="ECO:0000256" key="5">
    <source>
        <dbReference type="ARBA" id="ARBA00023125"/>
    </source>
</evidence>
<dbReference type="RefSeq" id="XP_049265050.1">
    <property type="nucleotide sequence ID" value="XM_049405308.1"/>
</dbReference>
<accession>A0A8J5UJS2</accession>
<dbReference type="Pfam" id="PF03902">
    <property type="entry name" value="Gal4_dimer"/>
    <property type="match status" value="1"/>
</dbReference>
<dbReference type="GO" id="GO:0006012">
    <property type="term" value="P:galactose metabolic process"/>
    <property type="evidence" value="ECO:0007669"/>
    <property type="project" value="UniProtKB-KW"/>
</dbReference>
<keyword evidence="7" id="KW-0010">Activator</keyword>
<dbReference type="PANTHER" id="PTHR47424:SF3">
    <property type="entry name" value="REGULATORY PROTEIN GAL4"/>
    <property type="match status" value="1"/>
</dbReference>
<evidence type="ECO:0000256" key="10">
    <source>
        <dbReference type="ARBA" id="ARBA00023277"/>
    </source>
</evidence>
<keyword evidence="10" id="KW-0119">Carbohydrate metabolism</keyword>
<dbReference type="GeneID" id="73468436"/>
<dbReference type="CDD" id="cd14654">
    <property type="entry name" value="ZIP_Gal4"/>
    <property type="match status" value="1"/>
</dbReference>
<feature type="compositionally biased region" description="Low complexity" evidence="11">
    <location>
        <begin position="240"/>
        <end position="249"/>
    </location>
</feature>
<feature type="domain" description="Zn(2)-C6 fungal-type" evidence="12">
    <location>
        <begin position="63"/>
        <end position="93"/>
    </location>
</feature>
<feature type="compositionally biased region" description="Low complexity" evidence="11">
    <location>
        <begin position="389"/>
        <end position="405"/>
    </location>
</feature>
<feature type="region of interest" description="Disordered" evidence="11">
    <location>
        <begin position="389"/>
        <end position="421"/>
    </location>
</feature>
<dbReference type="GO" id="GO:0008270">
    <property type="term" value="F:zinc ion binding"/>
    <property type="evidence" value="ECO:0007669"/>
    <property type="project" value="InterPro"/>
</dbReference>
<proteinExistence type="predicted"/>
<evidence type="ECO:0000313" key="14">
    <source>
        <dbReference type="Proteomes" id="UP000694255"/>
    </source>
</evidence>
<keyword evidence="9" id="KW-0539">Nucleus</keyword>
<dbReference type="FunFam" id="4.10.240.10:FF:000009">
    <property type="entry name" value="C6 transcription factor (Gal4)"/>
    <property type="match status" value="1"/>
</dbReference>
<evidence type="ECO:0000256" key="6">
    <source>
        <dbReference type="ARBA" id="ARBA00023144"/>
    </source>
</evidence>
<keyword evidence="6" id="KW-0299">Galactose metabolism</keyword>
<evidence type="ECO:0000256" key="8">
    <source>
        <dbReference type="ARBA" id="ARBA00023163"/>
    </source>
</evidence>
<evidence type="ECO:0000256" key="4">
    <source>
        <dbReference type="ARBA" id="ARBA00023015"/>
    </source>
</evidence>
<dbReference type="GO" id="GO:0000435">
    <property type="term" value="P:positive regulation of transcription from RNA polymerase II promoter by galactose"/>
    <property type="evidence" value="ECO:0007669"/>
    <property type="project" value="TreeGrafter"/>
</dbReference>
<dbReference type="GO" id="GO:0000981">
    <property type="term" value="F:DNA-binding transcription factor activity, RNA polymerase II-specific"/>
    <property type="evidence" value="ECO:0007669"/>
    <property type="project" value="InterPro"/>
</dbReference>
<evidence type="ECO:0000256" key="9">
    <source>
        <dbReference type="ARBA" id="ARBA00023242"/>
    </source>
</evidence>
<comment type="caution">
    <text evidence="13">The sequence shown here is derived from an EMBL/GenBank/DDBJ whole genome shotgun (WGS) entry which is preliminary data.</text>
</comment>
<dbReference type="InterPro" id="IPR001138">
    <property type="entry name" value="Zn2Cys6_DnaBD"/>
</dbReference>